<evidence type="ECO:0000256" key="10">
    <source>
        <dbReference type="SAM" id="Phobius"/>
    </source>
</evidence>
<evidence type="ECO:0000256" key="3">
    <source>
        <dbReference type="ARBA" id="ARBA00022448"/>
    </source>
</evidence>
<keyword evidence="4" id="KW-1003">Cell membrane</keyword>
<evidence type="ECO:0000256" key="1">
    <source>
        <dbReference type="ARBA" id="ARBA00004651"/>
    </source>
</evidence>
<dbReference type="GO" id="GO:0051119">
    <property type="term" value="F:sugar transmembrane transporter activity"/>
    <property type="evidence" value="ECO:0007669"/>
    <property type="project" value="InterPro"/>
</dbReference>
<keyword evidence="5" id="KW-0762">Sugar transport</keyword>
<dbReference type="PANTHER" id="PTHR10791">
    <property type="entry name" value="RAG1-ACTIVATING PROTEIN 1"/>
    <property type="match status" value="1"/>
</dbReference>
<reference evidence="11 12" key="1">
    <citation type="submission" date="2019-09" db="EMBL/GenBank/DDBJ databases">
        <title>A chromosome-level genome assembly of the Chinese tupelo Nyssa sinensis.</title>
        <authorList>
            <person name="Yang X."/>
            <person name="Kang M."/>
            <person name="Yang Y."/>
            <person name="Xiong H."/>
            <person name="Wang M."/>
            <person name="Zhang Z."/>
            <person name="Wang Z."/>
            <person name="Wu H."/>
            <person name="Ma T."/>
            <person name="Liu J."/>
            <person name="Xi Z."/>
        </authorList>
    </citation>
    <scope>NUCLEOTIDE SEQUENCE [LARGE SCALE GENOMIC DNA]</scope>
    <source>
        <strain evidence="11">J267</strain>
        <tissue evidence="11">Leaf</tissue>
    </source>
</reference>
<dbReference type="FunFam" id="1.20.1280.290:FF:000003">
    <property type="entry name" value="Bidirectional sugar transporter SWEET"/>
    <property type="match status" value="1"/>
</dbReference>
<dbReference type="Proteomes" id="UP000325577">
    <property type="component" value="Linkage Group LG15"/>
</dbReference>
<comment type="subcellular location">
    <subcellularLocation>
        <location evidence="1">Cell membrane</location>
        <topology evidence="1">Multi-pass membrane protein</topology>
    </subcellularLocation>
</comment>
<keyword evidence="6 10" id="KW-0812">Transmembrane</keyword>
<evidence type="ECO:0000313" key="11">
    <source>
        <dbReference type="EMBL" id="KAA8537616.1"/>
    </source>
</evidence>
<dbReference type="InterPro" id="IPR047664">
    <property type="entry name" value="SWEET"/>
</dbReference>
<protein>
    <recommendedName>
        <fullName evidence="13">Bidirectional sugar transporter SWEET</fullName>
    </recommendedName>
</protein>
<gene>
    <name evidence="11" type="ORF">F0562_027224</name>
</gene>
<evidence type="ECO:0000313" key="12">
    <source>
        <dbReference type="Proteomes" id="UP000325577"/>
    </source>
</evidence>
<proteinExistence type="inferred from homology"/>
<dbReference type="PANTHER" id="PTHR10791:SF134">
    <property type="entry name" value="BIDIRECTIONAL SUGAR TRANSPORTER SWEET9"/>
    <property type="match status" value="1"/>
</dbReference>
<sequence>MMLFSMFLVKGSKRVSVVGWICAAINLAVFAAPLSIMRQVIRTKRVEFMPFSLSFFLTLCAIMWFFYGFFGKDFYIALPNVIGFLLGITQMILYLLYKKANKYGEMKLKQHQGAHEDMKSSSAEVPKSAANKNEDLVMNVIMAQN</sequence>
<keyword evidence="7" id="KW-0677">Repeat</keyword>
<evidence type="ECO:0000256" key="2">
    <source>
        <dbReference type="ARBA" id="ARBA00007809"/>
    </source>
</evidence>
<dbReference type="Pfam" id="PF03083">
    <property type="entry name" value="MtN3_slv"/>
    <property type="match status" value="1"/>
</dbReference>
<keyword evidence="8 10" id="KW-1133">Transmembrane helix</keyword>
<keyword evidence="3" id="KW-0813">Transport</keyword>
<dbReference type="OrthoDB" id="409725at2759"/>
<evidence type="ECO:0000256" key="5">
    <source>
        <dbReference type="ARBA" id="ARBA00022597"/>
    </source>
</evidence>
<dbReference type="GO" id="GO:0005886">
    <property type="term" value="C:plasma membrane"/>
    <property type="evidence" value="ECO:0007669"/>
    <property type="project" value="UniProtKB-SubCell"/>
</dbReference>
<dbReference type="EMBL" id="CM018038">
    <property type="protein sequence ID" value="KAA8537616.1"/>
    <property type="molecule type" value="Genomic_DNA"/>
</dbReference>
<dbReference type="InterPro" id="IPR004316">
    <property type="entry name" value="SWEET_rpt"/>
</dbReference>
<evidence type="ECO:0000256" key="9">
    <source>
        <dbReference type="ARBA" id="ARBA00023136"/>
    </source>
</evidence>
<dbReference type="Gene3D" id="1.20.1280.290">
    <property type="match status" value="1"/>
</dbReference>
<evidence type="ECO:0000256" key="4">
    <source>
        <dbReference type="ARBA" id="ARBA00022475"/>
    </source>
</evidence>
<feature type="transmembrane region" description="Helical" evidence="10">
    <location>
        <begin position="48"/>
        <end position="70"/>
    </location>
</feature>
<evidence type="ECO:0000256" key="8">
    <source>
        <dbReference type="ARBA" id="ARBA00022989"/>
    </source>
</evidence>
<comment type="similarity">
    <text evidence="2">Belongs to the SWEET sugar transporter family.</text>
</comment>
<keyword evidence="9 10" id="KW-0472">Membrane</keyword>
<accession>A0A5J5B5R9</accession>
<name>A0A5J5B5R9_9ASTE</name>
<feature type="transmembrane region" description="Helical" evidence="10">
    <location>
        <begin position="76"/>
        <end position="97"/>
    </location>
</feature>
<keyword evidence="12" id="KW-1185">Reference proteome</keyword>
<evidence type="ECO:0000256" key="7">
    <source>
        <dbReference type="ARBA" id="ARBA00022737"/>
    </source>
</evidence>
<evidence type="ECO:0008006" key="13">
    <source>
        <dbReference type="Google" id="ProtNLM"/>
    </source>
</evidence>
<dbReference type="AlphaFoldDB" id="A0A5J5B5R9"/>
<evidence type="ECO:0000256" key="6">
    <source>
        <dbReference type="ARBA" id="ARBA00022692"/>
    </source>
</evidence>
<organism evidence="11 12">
    <name type="scientific">Nyssa sinensis</name>
    <dbReference type="NCBI Taxonomy" id="561372"/>
    <lineage>
        <taxon>Eukaryota</taxon>
        <taxon>Viridiplantae</taxon>
        <taxon>Streptophyta</taxon>
        <taxon>Embryophyta</taxon>
        <taxon>Tracheophyta</taxon>
        <taxon>Spermatophyta</taxon>
        <taxon>Magnoliopsida</taxon>
        <taxon>eudicotyledons</taxon>
        <taxon>Gunneridae</taxon>
        <taxon>Pentapetalae</taxon>
        <taxon>asterids</taxon>
        <taxon>Cornales</taxon>
        <taxon>Nyssaceae</taxon>
        <taxon>Nyssa</taxon>
    </lineage>
</organism>
<feature type="transmembrane region" description="Helical" evidence="10">
    <location>
        <begin position="15"/>
        <end position="36"/>
    </location>
</feature>